<proteinExistence type="predicted"/>
<keyword evidence="2" id="KW-1133">Transmembrane helix</keyword>
<feature type="region of interest" description="Disordered" evidence="1">
    <location>
        <begin position="155"/>
        <end position="200"/>
    </location>
</feature>
<feature type="transmembrane region" description="Helical" evidence="2">
    <location>
        <begin position="108"/>
        <end position="129"/>
    </location>
</feature>
<keyword evidence="2" id="KW-0812">Transmembrane</keyword>
<evidence type="ECO:0000256" key="1">
    <source>
        <dbReference type="SAM" id="MobiDB-lite"/>
    </source>
</evidence>
<dbReference type="Proteomes" id="UP000332933">
    <property type="component" value="Unassembled WGS sequence"/>
</dbReference>
<name>A0A485KRA3_9STRA</name>
<reference evidence="3" key="2">
    <citation type="submission" date="2019-06" db="EMBL/GenBank/DDBJ databases">
        <title>Genomics analysis of Aphanomyces spp. identifies a new class of oomycete effector associated with host adaptation.</title>
        <authorList>
            <person name="Gaulin E."/>
        </authorList>
    </citation>
    <scope>NUCLEOTIDE SEQUENCE</scope>
    <source>
        <strain evidence="3">CBS 578.67</strain>
    </source>
</reference>
<dbReference type="EMBL" id="CAADRA010005239">
    <property type="protein sequence ID" value="VFT87441.1"/>
    <property type="molecule type" value="Genomic_DNA"/>
</dbReference>
<evidence type="ECO:0000313" key="3">
    <source>
        <dbReference type="EMBL" id="KAF0698819.1"/>
    </source>
</evidence>
<evidence type="ECO:0000313" key="5">
    <source>
        <dbReference type="Proteomes" id="UP000332933"/>
    </source>
</evidence>
<reference evidence="4 5" key="1">
    <citation type="submission" date="2019-03" db="EMBL/GenBank/DDBJ databases">
        <authorList>
            <person name="Gaulin E."/>
            <person name="Dumas B."/>
        </authorList>
    </citation>
    <scope>NUCLEOTIDE SEQUENCE [LARGE SCALE GENOMIC DNA]</scope>
    <source>
        <strain evidence="4">CBS 568.67</strain>
    </source>
</reference>
<feature type="compositionally biased region" description="Pro residues" evidence="1">
    <location>
        <begin position="24"/>
        <end position="42"/>
    </location>
</feature>
<keyword evidence="2" id="KW-0472">Membrane</keyword>
<organism evidence="4 5">
    <name type="scientific">Aphanomyces stellatus</name>
    <dbReference type="NCBI Taxonomy" id="120398"/>
    <lineage>
        <taxon>Eukaryota</taxon>
        <taxon>Sar</taxon>
        <taxon>Stramenopiles</taxon>
        <taxon>Oomycota</taxon>
        <taxon>Saprolegniomycetes</taxon>
        <taxon>Saprolegniales</taxon>
        <taxon>Verrucalvaceae</taxon>
        <taxon>Aphanomyces</taxon>
    </lineage>
</organism>
<accession>A0A485KRA3</accession>
<evidence type="ECO:0000256" key="2">
    <source>
        <dbReference type="SAM" id="Phobius"/>
    </source>
</evidence>
<feature type="region of interest" description="Disordered" evidence="1">
    <location>
        <begin position="1"/>
        <end position="45"/>
    </location>
</feature>
<gene>
    <name evidence="4" type="primary">Aste57867_10568</name>
    <name evidence="3" type="ORF">As57867_010528</name>
    <name evidence="4" type="ORF">ASTE57867_10568</name>
</gene>
<dbReference type="AlphaFoldDB" id="A0A485KRA3"/>
<feature type="region of interest" description="Disordered" evidence="1">
    <location>
        <begin position="58"/>
        <end position="102"/>
    </location>
</feature>
<dbReference type="PRINTS" id="PR01217">
    <property type="entry name" value="PRICHEXTENSN"/>
</dbReference>
<keyword evidence="5" id="KW-1185">Reference proteome</keyword>
<feature type="compositionally biased region" description="Low complexity" evidence="1">
    <location>
        <begin position="68"/>
        <end position="78"/>
    </location>
</feature>
<evidence type="ECO:0000313" key="4">
    <source>
        <dbReference type="EMBL" id="VFT87441.1"/>
    </source>
</evidence>
<dbReference type="EMBL" id="VJMH01005218">
    <property type="protein sequence ID" value="KAF0698819.1"/>
    <property type="molecule type" value="Genomic_DNA"/>
</dbReference>
<sequence length="369" mass="39987">MPSGHRIQLATPIRRAADALAPTSLPPPWPSPPPPPPTPRLPPTTTFFLPTSTLKLVPPASPSTRSKTSLPLTTIALPSPTPPLSPPHLRNATTSPPPGEPQSADAKFLTILLVLAILVAICAVVLWLLHVLLKRSDRRDDELMRYDLSYTRGLESMRASPSPSTPRPSHPVAWRSDPVAAPRQPPLPPAAKGPRRLDPPTTTGPALLCPLCNSAVDVADTSTASIRSRVTRMCGMPPSYVTAYGQVLRRLVELRGLRPSHVVDVEGRMSTASRLSATALTTRCMTPPPTLLCDGCCAVMDDVDTTPSLKARAAKTWRIPRDVELAKDQTINELKFFKQQMCDTLDSWRASSVSLQRRLSFSSVTSDNV</sequence>
<protein>
    <submittedName>
        <fullName evidence="4">Aste57867_10568 protein</fullName>
    </submittedName>
</protein>